<evidence type="ECO:0000256" key="3">
    <source>
        <dbReference type="ARBA" id="ARBA00005470"/>
    </source>
</evidence>
<name>A0AAJ6CF67_9BASI</name>
<dbReference type="Proteomes" id="UP001219567">
    <property type="component" value="Chromosome 1"/>
</dbReference>
<dbReference type="PANTHER" id="PTHR48208">
    <property type="entry name" value="CENTROMERE PROTEIN I"/>
    <property type="match status" value="1"/>
</dbReference>
<protein>
    <submittedName>
        <fullName evidence="7">Uncharacterized protein</fullName>
    </submittedName>
</protein>
<dbReference type="GO" id="GO:0000070">
    <property type="term" value="P:mitotic sister chromatid segregation"/>
    <property type="evidence" value="ECO:0007669"/>
    <property type="project" value="TreeGrafter"/>
</dbReference>
<organism evidence="7 8">
    <name type="scientific">Malassezia yamatoensis</name>
    <dbReference type="NCBI Taxonomy" id="253288"/>
    <lineage>
        <taxon>Eukaryota</taxon>
        <taxon>Fungi</taxon>
        <taxon>Dikarya</taxon>
        <taxon>Basidiomycota</taxon>
        <taxon>Ustilaginomycotina</taxon>
        <taxon>Malasseziomycetes</taxon>
        <taxon>Malasseziales</taxon>
        <taxon>Malasseziaceae</taxon>
        <taxon>Malassezia</taxon>
    </lineage>
</organism>
<sequence length="583" mass="64649">MQTTALHQLIATAKELSPTEDVRITLRRAYGALFACLELDEVCTPLCTLLLLLTERCHVRAFRIRRIRALYAASHRNKAIYALLDTFATFAPALLLPVERAASASRRGGKNAGLEPVRVVRWARTVHSLILPEMVPGLCTHVGDSCVSCVPQFLHLARLIGVGSHGHNLDALNKEIGAKLAASLGRLTAVNYVYRQRHQSTPDGHKKIPADIDIPPFDPVASVMLDQVYVRCAHMNQVPPTLVSFLAHVVHSMGTDALSHLQDPHIGTLHRWEQAWRPTLEILARILGYLYPVAWDDVFTPLLRPLCHIATMDGVSDDVSAILFRTLVRLLRRWNSLGAHDDRARSNADALWSWLLELEEALLMEGNPSLCLYAAALQLHQPTTQTQNLATLNALYPFPFYAFAAPVALHGSIATLAPLFGLVNDLRMRVDSESLPATPINEMILALVDMVWSGRAYGSLLQHGLHLDGHLVIDSQTFATIKQACDARRLVPFVLVGSLSHSALLAPLFEVYCNEVLLQGDHPFVKAPITPSALRPVREKYLPTHTHYTNIRQGFLQWLAARGAPELWTLLEATVPSLKTLRN</sequence>
<reference evidence="7 8" key="1">
    <citation type="submission" date="2023-03" db="EMBL/GenBank/DDBJ databases">
        <title>Mating type loci evolution in Malassezia.</title>
        <authorList>
            <person name="Coelho M.A."/>
        </authorList>
    </citation>
    <scope>NUCLEOTIDE SEQUENCE [LARGE SCALE GENOMIC DNA]</scope>
    <source>
        <strain evidence="7 8">CBS 9725</strain>
    </source>
</reference>
<evidence type="ECO:0000313" key="8">
    <source>
        <dbReference type="Proteomes" id="UP001219567"/>
    </source>
</evidence>
<keyword evidence="6" id="KW-0137">Centromere</keyword>
<dbReference type="InterPro" id="IPR012485">
    <property type="entry name" value="CENP-I"/>
</dbReference>
<evidence type="ECO:0000313" key="7">
    <source>
        <dbReference type="EMBL" id="WFC97379.1"/>
    </source>
</evidence>
<dbReference type="GO" id="GO:0034080">
    <property type="term" value="P:CENP-A containing chromatin assembly"/>
    <property type="evidence" value="ECO:0007669"/>
    <property type="project" value="TreeGrafter"/>
</dbReference>
<comment type="subcellular location">
    <subcellularLocation>
        <location evidence="2">Chromosome</location>
        <location evidence="2">Centromere</location>
    </subcellularLocation>
    <subcellularLocation>
        <location evidence="1">Nucleus</location>
    </subcellularLocation>
</comment>
<evidence type="ECO:0000256" key="4">
    <source>
        <dbReference type="ARBA" id="ARBA00022454"/>
    </source>
</evidence>
<dbReference type="AlphaFoldDB" id="A0AAJ6CF67"/>
<evidence type="ECO:0000256" key="2">
    <source>
        <dbReference type="ARBA" id="ARBA00004584"/>
    </source>
</evidence>
<dbReference type="GO" id="GO:0000939">
    <property type="term" value="C:inner kinetochore"/>
    <property type="evidence" value="ECO:0007669"/>
    <property type="project" value="TreeGrafter"/>
</dbReference>
<evidence type="ECO:0000256" key="1">
    <source>
        <dbReference type="ARBA" id="ARBA00004123"/>
    </source>
</evidence>
<dbReference type="GO" id="GO:0005634">
    <property type="term" value="C:nucleus"/>
    <property type="evidence" value="ECO:0007669"/>
    <property type="project" value="UniProtKB-SubCell"/>
</dbReference>
<proteinExistence type="inferred from homology"/>
<keyword evidence="5" id="KW-0539">Nucleus</keyword>
<dbReference type="Pfam" id="PF07778">
    <property type="entry name" value="CENP-I"/>
    <property type="match status" value="1"/>
</dbReference>
<evidence type="ECO:0000256" key="5">
    <source>
        <dbReference type="ARBA" id="ARBA00023242"/>
    </source>
</evidence>
<evidence type="ECO:0000256" key="6">
    <source>
        <dbReference type="ARBA" id="ARBA00023328"/>
    </source>
</evidence>
<comment type="similarity">
    <text evidence="3">Belongs to the CENP-I/CTF3 family.</text>
</comment>
<gene>
    <name evidence="7" type="ORF">MYAM1_000089</name>
</gene>
<keyword evidence="8" id="KW-1185">Reference proteome</keyword>
<dbReference type="PANTHER" id="PTHR48208:SF2">
    <property type="entry name" value="CENTROMERE PROTEIN I"/>
    <property type="match status" value="1"/>
</dbReference>
<keyword evidence="4" id="KW-0158">Chromosome</keyword>
<dbReference type="EMBL" id="CP119943">
    <property type="protein sequence ID" value="WFC97379.1"/>
    <property type="molecule type" value="Genomic_DNA"/>
</dbReference>
<accession>A0AAJ6CF67</accession>